<feature type="transmembrane region" description="Helical" evidence="7">
    <location>
        <begin position="246"/>
        <end position="268"/>
    </location>
</feature>
<dbReference type="EMBL" id="CP004353">
    <property type="protein sequence ID" value="AHI23584.1"/>
    <property type="molecule type" value="Genomic_DNA"/>
</dbReference>
<dbReference type="STRING" id="1224164.B843_11030"/>
<dbReference type="GO" id="GO:0022857">
    <property type="term" value="F:transmembrane transporter activity"/>
    <property type="evidence" value="ECO:0007669"/>
    <property type="project" value="InterPro"/>
</dbReference>
<sequence length="429" mass="44295">MDTFDREQISGVLDICARIGDILIQAGTTNSDACAHGQAVAESFGVWNVHVDMTASRIRLFAHVGGNSHHPVAHVRVMRGGAQDFDRLEKVDQLIRDIHAGRCSPAEARDRLDAIESAHAPLGLAGVTAAWAGMGGAVAFLLGGDWPVAVISTLAAAVIILMSAFLGRHGLPLFFQNTAGGVFASLLASASYHLGSHVGLTLRPSMVIATSIVAMLAGLTLVQAIQNGVTGAPVTGTARFFDTAMITGGVVAGVGIGIVASGLVGFSLPPMETTAAPNLASATVRVLGSVGATAAFARACYAAWDSVLLSAATAAIGSSLYYFLLIPQGFGYISASAVMAILIGLIGGLLGRFFRVPPLIIAIAGITPLLPGLSIYRGMYGLLHDQTLIGFGNLTVALATATALSAGVVLGEWIARRFRRPRFAKRGQS</sequence>
<evidence type="ECO:0000256" key="4">
    <source>
        <dbReference type="ARBA" id="ARBA00022989"/>
    </source>
</evidence>
<keyword evidence="11" id="KW-1185">Reference proteome</keyword>
<gene>
    <name evidence="10" type="ORF">B843_11030</name>
</gene>
<dbReference type="AlphaFoldDB" id="W5Y3U6"/>
<feature type="transmembrane region" description="Helical" evidence="7">
    <location>
        <begin position="330"/>
        <end position="351"/>
    </location>
</feature>
<dbReference type="GO" id="GO:0015744">
    <property type="term" value="P:succinate transport"/>
    <property type="evidence" value="ECO:0007669"/>
    <property type="project" value="TreeGrafter"/>
</dbReference>
<feature type="transmembrane region" description="Helical" evidence="7">
    <location>
        <begin position="148"/>
        <end position="166"/>
    </location>
</feature>
<dbReference type="PANTHER" id="PTHR34390">
    <property type="entry name" value="UPF0442 PROTEIN YJJB-RELATED"/>
    <property type="match status" value="1"/>
</dbReference>
<dbReference type="Pfam" id="PF06738">
    <property type="entry name" value="ThrE"/>
    <property type="match status" value="1"/>
</dbReference>
<protein>
    <recommendedName>
        <fullName evidence="12">Threonine/serine exporter family protein</fullName>
    </recommendedName>
</protein>
<dbReference type="Pfam" id="PF12821">
    <property type="entry name" value="ThrE_2"/>
    <property type="match status" value="1"/>
</dbReference>
<proteinExistence type="inferred from homology"/>
<keyword evidence="2" id="KW-1003">Cell membrane</keyword>
<feature type="transmembrane region" description="Helical" evidence="7">
    <location>
        <begin position="307"/>
        <end position="324"/>
    </location>
</feature>
<dbReference type="PANTHER" id="PTHR34390:SF2">
    <property type="entry name" value="SUCCINATE TRANSPORTER SUBUNIT YJJP-RELATED"/>
    <property type="match status" value="1"/>
</dbReference>
<dbReference type="eggNOG" id="COG2966">
    <property type="taxonomic scope" value="Bacteria"/>
</dbReference>
<feature type="transmembrane region" description="Helical" evidence="7">
    <location>
        <begin position="173"/>
        <end position="194"/>
    </location>
</feature>
<keyword evidence="5 7" id="KW-0472">Membrane</keyword>
<evidence type="ECO:0008006" key="12">
    <source>
        <dbReference type="Google" id="ProtNLM"/>
    </source>
</evidence>
<feature type="transmembrane region" description="Helical" evidence="7">
    <location>
        <begin position="206"/>
        <end position="225"/>
    </location>
</feature>
<feature type="domain" description="Threonine/Serine exporter ThrE" evidence="9">
    <location>
        <begin position="287"/>
        <end position="412"/>
    </location>
</feature>
<dbReference type="InterPro" id="IPR050539">
    <property type="entry name" value="ThrE_Dicarb/AminoAcid_Exp"/>
</dbReference>
<accession>W5Y3U6</accession>
<dbReference type="InterPro" id="IPR010619">
    <property type="entry name" value="ThrE-like_N"/>
</dbReference>
<comment type="similarity">
    <text evidence="6">Belongs to the ThrE exporter (TC 2.A.79) family.</text>
</comment>
<dbReference type="InterPro" id="IPR024528">
    <property type="entry name" value="ThrE_2"/>
</dbReference>
<keyword evidence="4 7" id="KW-1133">Transmembrane helix</keyword>
<feature type="transmembrane region" description="Helical" evidence="7">
    <location>
        <begin position="358"/>
        <end position="376"/>
    </location>
</feature>
<dbReference type="KEGG" id="cvt:B843_11030"/>
<dbReference type="Proteomes" id="UP000019222">
    <property type="component" value="Chromosome"/>
</dbReference>
<feature type="transmembrane region" description="Helical" evidence="7">
    <location>
        <begin position="388"/>
        <end position="415"/>
    </location>
</feature>
<name>W5Y3U6_9CORY</name>
<dbReference type="eggNOG" id="COG3610">
    <property type="taxonomic scope" value="Bacteria"/>
</dbReference>
<evidence type="ECO:0000313" key="11">
    <source>
        <dbReference type="Proteomes" id="UP000019222"/>
    </source>
</evidence>
<dbReference type="PATRIC" id="fig|1224164.3.peg.2223"/>
<keyword evidence="3 7" id="KW-0812">Transmembrane</keyword>
<evidence type="ECO:0000313" key="10">
    <source>
        <dbReference type="EMBL" id="AHI23584.1"/>
    </source>
</evidence>
<evidence type="ECO:0000256" key="6">
    <source>
        <dbReference type="ARBA" id="ARBA00034125"/>
    </source>
</evidence>
<evidence type="ECO:0000256" key="7">
    <source>
        <dbReference type="SAM" id="Phobius"/>
    </source>
</evidence>
<feature type="transmembrane region" description="Helical" evidence="7">
    <location>
        <begin position="121"/>
        <end position="142"/>
    </location>
</feature>
<evidence type="ECO:0000259" key="8">
    <source>
        <dbReference type="Pfam" id="PF06738"/>
    </source>
</evidence>
<evidence type="ECO:0000259" key="9">
    <source>
        <dbReference type="Pfam" id="PF12821"/>
    </source>
</evidence>
<evidence type="ECO:0000256" key="1">
    <source>
        <dbReference type="ARBA" id="ARBA00004651"/>
    </source>
</evidence>
<comment type="subcellular location">
    <subcellularLocation>
        <location evidence="1">Cell membrane</location>
        <topology evidence="1">Multi-pass membrane protein</topology>
    </subcellularLocation>
</comment>
<feature type="domain" description="Threonine/serine exporter-like N-terminal" evidence="8">
    <location>
        <begin position="14"/>
        <end position="258"/>
    </location>
</feature>
<evidence type="ECO:0000256" key="5">
    <source>
        <dbReference type="ARBA" id="ARBA00023136"/>
    </source>
</evidence>
<evidence type="ECO:0000256" key="2">
    <source>
        <dbReference type="ARBA" id="ARBA00022475"/>
    </source>
</evidence>
<dbReference type="HOGENOM" id="CLU_023738_2_2_11"/>
<reference evidence="10 11" key="1">
    <citation type="submission" date="2013-02" db="EMBL/GenBank/DDBJ databases">
        <title>The complete genome sequence of Corynebacterium vitaeruminis DSM 20294.</title>
        <authorList>
            <person name="Ruckert C."/>
            <person name="Albersmeier A."/>
            <person name="Kalinowski J."/>
        </authorList>
    </citation>
    <scope>NUCLEOTIDE SEQUENCE [LARGE SCALE GENOMIC DNA]</scope>
    <source>
        <strain evidence="11">ATCC 10234</strain>
    </source>
</reference>
<dbReference type="GO" id="GO:0005886">
    <property type="term" value="C:plasma membrane"/>
    <property type="evidence" value="ECO:0007669"/>
    <property type="project" value="UniProtKB-SubCell"/>
</dbReference>
<evidence type="ECO:0000256" key="3">
    <source>
        <dbReference type="ARBA" id="ARBA00022692"/>
    </source>
</evidence>
<organism evidence="10 11">
    <name type="scientific">Corynebacterium vitaeruminis DSM 20294</name>
    <dbReference type="NCBI Taxonomy" id="1224164"/>
    <lineage>
        <taxon>Bacteria</taxon>
        <taxon>Bacillati</taxon>
        <taxon>Actinomycetota</taxon>
        <taxon>Actinomycetes</taxon>
        <taxon>Mycobacteriales</taxon>
        <taxon>Corynebacteriaceae</taxon>
        <taxon>Corynebacterium</taxon>
    </lineage>
</organism>